<keyword evidence="1" id="KW-0472">Membrane</keyword>
<reference evidence="2" key="1">
    <citation type="submission" date="2006-10" db="EMBL/GenBank/DDBJ databases">
        <authorList>
            <person name="Amadeo P."/>
            <person name="Zhao Q."/>
            <person name="Wortman J."/>
            <person name="Fraser-Liggett C."/>
            <person name="Carlton J."/>
        </authorList>
    </citation>
    <scope>NUCLEOTIDE SEQUENCE</scope>
    <source>
        <strain evidence="2">G3</strain>
    </source>
</reference>
<evidence type="ECO:0000313" key="2">
    <source>
        <dbReference type="EMBL" id="EAY18430.1"/>
    </source>
</evidence>
<dbReference type="KEGG" id="tva:5463938"/>
<feature type="transmembrane region" description="Helical" evidence="1">
    <location>
        <begin position="542"/>
        <end position="566"/>
    </location>
</feature>
<gene>
    <name evidence="2" type="ORF">TVAG_046340</name>
</gene>
<evidence type="ECO:0008006" key="4">
    <source>
        <dbReference type="Google" id="ProtNLM"/>
    </source>
</evidence>
<organism evidence="2 3">
    <name type="scientific">Trichomonas vaginalis (strain ATCC PRA-98 / G3)</name>
    <dbReference type="NCBI Taxonomy" id="412133"/>
    <lineage>
        <taxon>Eukaryota</taxon>
        <taxon>Metamonada</taxon>
        <taxon>Parabasalia</taxon>
        <taxon>Trichomonadida</taxon>
        <taxon>Trichomonadidae</taxon>
        <taxon>Trichomonas</taxon>
    </lineage>
</organism>
<dbReference type="VEuPathDB" id="TrichDB:TVAG_046340"/>
<sequence>MFLSLFSRASYALEAWKTGKYSYKIYDLDEYDENLTLSKKIHTKIAFKDVDESNQGDVVDISEVDGLDYSFNIINDKDGKYIIVQQTLTNNRKERARFDLCTAIEFNFNEDGFSVTESYMPNFGFYLWVPGFGAYTWVQENHPWVTARHEKDFGEDSTPLYFTTRKNLDPNFDEAMTWMATSWTNNHMQPGDSVTFSYMIAKESYDPPFLKLDKTLIKKEYEDNEKIHLKGSMWTNLHDYRVQGKYEITNKQTKEVLTEEIIDFISDKNGAMSKDYDVEVGPLAIGEYTLRVTSYIFKLNDYLWEEVDFSVIKSNQKPKINIGDKGYTYYLPNSDVSFTAAISDADAGDKKIDVKVYLKNEMVIDKKVPNSLDQQKFTFKIPKNTEPGTYDVRITANDGKLTTDESFKIVVKLNSKLSIEIEIDKQESYKKGEKITFNAFITDSDTNFDSEFEIKVFYGDKLYTSTKKKNDNPQGIRVPFEITVPEDETQSPVRVRVQVTSLNENDESGFSFNVFDDAGNYDKITDHKNEKPKSKLEKQKTALIAVLCVLIVAVVCVSIFIVYLLVKK</sequence>
<dbReference type="AlphaFoldDB" id="A2DMK3"/>
<protein>
    <recommendedName>
        <fullName evidence="4">Bap-like</fullName>
    </recommendedName>
</protein>
<keyword evidence="3" id="KW-1185">Reference proteome</keyword>
<proteinExistence type="predicted"/>
<accession>A2DMK3</accession>
<keyword evidence="1" id="KW-0812">Transmembrane</keyword>
<reference evidence="2" key="2">
    <citation type="journal article" date="2007" name="Science">
        <title>Draft genome sequence of the sexually transmitted pathogen Trichomonas vaginalis.</title>
        <authorList>
            <person name="Carlton J.M."/>
            <person name="Hirt R.P."/>
            <person name="Silva J.C."/>
            <person name="Delcher A.L."/>
            <person name="Schatz M."/>
            <person name="Zhao Q."/>
            <person name="Wortman J.R."/>
            <person name="Bidwell S.L."/>
            <person name="Alsmark U.C.M."/>
            <person name="Besteiro S."/>
            <person name="Sicheritz-Ponten T."/>
            <person name="Noel C.J."/>
            <person name="Dacks J.B."/>
            <person name="Foster P.G."/>
            <person name="Simillion C."/>
            <person name="Van de Peer Y."/>
            <person name="Miranda-Saavedra D."/>
            <person name="Barton G.J."/>
            <person name="Westrop G.D."/>
            <person name="Mueller S."/>
            <person name="Dessi D."/>
            <person name="Fiori P.L."/>
            <person name="Ren Q."/>
            <person name="Paulsen I."/>
            <person name="Zhang H."/>
            <person name="Bastida-Corcuera F.D."/>
            <person name="Simoes-Barbosa A."/>
            <person name="Brown M.T."/>
            <person name="Hayes R.D."/>
            <person name="Mukherjee M."/>
            <person name="Okumura C.Y."/>
            <person name="Schneider R."/>
            <person name="Smith A.J."/>
            <person name="Vanacova S."/>
            <person name="Villalvazo M."/>
            <person name="Haas B.J."/>
            <person name="Pertea M."/>
            <person name="Feldblyum T.V."/>
            <person name="Utterback T.R."/>
            <person name="Shu C.L."/>
            <person name="Osoegawa K."/>
            <person name="de Jong P.J."/>
            <person name="Hrdy I."/>
            <person name="Horvathova L."/>
            <person name="Zubacova Z."/>
            <person name="Dolezal P."/>
            <person name="Malik S.B."/>
            <person name="Logsdon J.M. Jr."/>
            <person name="Henze K."/>
            <person name="Gupta A."/>
            <person name="Wang C.C."/>
            <person name="Dunne R.L."/>
            <person name="Upcroft J.A."/>
            <person name="Upcroft P."/>
            <person name="White O."/>
            <person name="Salzberg S.L."/>
            <person name="Tang P."/>
            <person name="Chiu C.-H."/>
            <person name="Lee Y.-S."/>
            <person name="Embley T.M."/>
            <person name="Coombs G.H."/>
            <person name="Mottram J.C."/>
            <person name="Tachezy J."/>
            <person name="Fraser-Liggett C.M."/>
            <person name="Johnson P.J."/>
        </authorList>
    </citation>
    <scope>NUCLEOTIDE SEQUENCE [LARGE SCALE GENOMIC DNA]</scope>
    <source>
        <strain evidence="2">G3</strain>
    </source>
</reference>
<dbReference type="Proteomes" id="UP000001542">
    <property type="component" value="Unassembled WGS sequence"/>
</dbReference>
<dbReference type="InParanoid" id="A2DMK3"/>
<evidence type="ECO:0000256" key="1">
    <source>
        <dbReference type="SAM" id="Phobius"/>
    </source>
</evidence>
<dbReference type="EMBL" id="DS113219">
    <property type="protein sequence ID" value="EAY18430.1"/>
    <property type="molecule type" value="Genomic_DNA"/>
</dbReference>
<evidence type="ECO:0000313" key="3">
    <source>
        <dbReference type="Proteomes" id="UP000001542"/>
    </source>
</evidence>
<dbReference type="RefSeq" id="XP_001579416.1">
    <property type="nucleotide sequence ID" value="XM_001579366.1"/>
</dbReference>
<name>A2DMK3_TRIV3</name>
<keyword evidence="1" id="KW-1133">Transmembrane helix</keyword>
<dbReference type="VEuPathDB" id="TrichDB:TVAGG3_0336250"/>